<protein>
    <submittedName>
        <fullName evidence="2">Uncharacterized protein</fullName>
    </submittedName>
</protein>
<dbReference type="Proteomes" id="UP001302602">
    <property type="component" value="Unassembled WGS sequence"/>
</dbReference>
<dbReference type="EMBL" id="MU853224">
    <property type="protein sequence ID" value="KAK4126865.1"/>
    <property type="molecule type" value="Genomic_DNA"/>
</dbReference>
<gene>
    <name evidence="2" type="ORF">N657DRAFT_179051</name>
</gene>
<name>A0AAN6U6F7_9PEZI</name>
<dbReference type="RefSeq" id="XP_062650636.1">
    <property type="nucleotide sequence ID" value="XM_062786112.1"/>
</dbReference>
<keyword evidence="3" id="KW-1185">Reference proteome</keyword>
<feature type="transmembrane region" description="Helical" evidence="1">
    <location>
        <begin position="80"/>
        <end position="100"/>
    </location>
</feature>
<proteinExistence type="predicted"/>
<keyword evidence="1" id="KW-0812">Transmembrane</keyword>
<organism evidence="2 3">
    <name type="scientific">Parathielavia appendiculata</name>
    <dbReference type="NCBI Taxonomy" id="2587402"/>
    <lineage>
        <taxon>Eukaryota</taxon>
        <taxon>Fungi</taxon>
        <taxon>Dikarya</taxon>
        <taxon>Ascomycota</taxon>
        <taxon>Pezizomycotina</taxon>
        <taxon>Sordariomycetes</taxon>
        <taxon>Sordariomycetidae</taxon>
        <taxon>Sordariales</taxon>
        <taxon>Chaetomiaceae</taxon>
        <taxon>Parathielavia</taxon>
    </lineage>
</organism>
<evidence type="ECO:0000313" key="2">
    <source>
        <dbReference type="EMBL" id="KAK4126865.1"/>
    </source>
</evidence>
<dbReference type="GeneID" id="87822878"/>
<sequence>MTGQRRICHPTMWRGCVLPGQQIPLGPTGTRRECRVSQTPMFSSHLSLLSLHFIRLPIHRFARCCVAACAGADSNTYLLIYPFSSFLFISFCCWGIWEWIGRLFSCVLRLSVSCVLLAGSPVHWPAVVGSCTSVNCAACYGRDDLYT</sequence>
<reference evidence="2" key="1">
    <citation type="journal article" date="2023" name="Mol. Phylogenet. Evol.">
        <title>Genome-scale phylogeny and comparative genomics of the fungal order Sordariales.</title>
        <authorList>
            <person name="Hensen N."/>
            <person name="Bonometti L."/>
            <person name="Westerberg I."/>
            <person name="Brannstrom I.O."/>
            <person name="Guillou S."/>
            <person name="Cros-Aarteil S."/>
            <person name="Calhoun S."/>
            <person name="Haridas S."/>
            <person name="Kuo A."/>
            <person name="Mondo S."/>
            <person name="Pangilinan J."/>
            <person name="Riley R."/>
            <person name="LaButti K."/>
            <person name="Andreopoulos B."/>
            <person name="Lipzen A."/>
            <person name="Chen C."/>
            <person name="Yan M."/>
            <person name="Daum C."/>
            <person name="Ng V."/>
            <person name="Clum A."/>
            <person name="Steindorff A."/>
            <person name="Ohm R.A."/>
            <person name="Martin F."/>
            <person name="Silar P."/>
            <person name="Natvig D.O."/>
            <person name="Lalanne C."/>
            <person name="Gautier V."/>
            <person name="Ament-Velasquez S.L."/>
            <person name="Kruys A."/>
            <person name="Hutchinson M.I."/>
            <person name="Powell A.J."/>
            <person name="Barry K."/>
            <person name="Miller A.N."/>
            <person name="Grigoriev I.V."/>
            <person name="Debuchy R."/>
            <person name="Gladieux P."/>
            <person name="Hiltunen Thoren M."/>
            <person name="Johannesson H."/>
        </authorList>
    </citation>
    <scope>NUCLEOTIDE SEQUENCE</scope>
    <source>
        <strain evidence="2">CBS 731.68</strain>
    </source>
</reference>
<comment type="caution">
    <text evidence="2">The sequence shown here is derived from an EMBL/GenBank/DDBJ whole genome shotgun (WGS) entry which is preliminary data.</text>
</comment>
<dbReference type="AlphaFoldDB" id="A0AAN6U6F7"/>
<evidence type="ECO:0000256" key="1">
    <source>
        <dbReference type="SAM" id="Phobius"/>
    </source>
</evidence>
<accession>A0AAN6U6F7</accession>
<keyword evidence="1" id="KW-0472">Membrane</keyword>
<reference evidence="2" key="2">
    <citation type="submission" date="2023-05" db="EMBL/GenBank/DDBJ databases">
        <authorList>
            <consortium name="Lawrence Berkeley National Laboratory"/>
            <person name="Steindorff A."/>
            <person name="Hensen N."/>
            <person name="Bonometti L."/>
            <person name="Westerberg I."/>
            <person name="Brannstrom I.O."/>
            <person name="Guillou S."/>
            <person name="Cros-Aarteil S."/>
            <person name="Calhoun S."/>
            <person name="Haridas S."/>
            <person name="Kuo A."/>
            <person name="Mondo S."/>
            <person name="Pangilinan J."/>
            <person name="Riley R."/>
            <person name="Labutti K."/>
            <person name="Andreopoulos B."/>
            <person name="Lipzen A."/>
            <person name="Chen C."/>
            <person name="Yanf M."/>
            <person name="Daum C."/>
            <person name="Ng V."/>
            <person name="Clum A."/>
            <person name="Ohm R."/>
            <person name="Martin F."/>
            <person name="Silar P."/>
            <person name="Natvig D."/>
            <person name="Lalanne C."/>
            <person name="Gautier V."/>
            <person name="Ament-Velasquez S.L."/>
            <person name="Kruys A."/>
            <person name="Hutchinson M.I."/>
            <person name="Powell A.J."/>
            <person name="Barry K."/>
            <person name="Miller A.N."/>
            <person name="Grigoriev I.V."/>
            <person name="Debuchy R."/>
            <person name="Gladieux P."/>
            <person name="Thoren M.H."/>
            <person name="Johannesson H."/>
        </authorList>
    </citation>
    <scope>NUCLEOTIDE SEQUENCE</scope>
    <source>
        <strain evidence="2">CBS 731.68</strain>
    </source>
</reference>
<evidence type="ECO:0000313" key="3">
    <source>
        <dbReference type="Proteomes" id="UP001302602"/>
    </source>
</evidence>
<keyword evidence="1" id="KW-1133">Transmembrane helix</keyword>